<gene>
    <name evidence="3" type="ORF">E8P82_07680</name>
</gene>
<comment type="caution">
    <text evidence="3">The sequence shown here is derived from an EMBL/GenBank/DDBJ whole genome shotgun (WGS) entry which is preliminary data.</text>
</comment>
<evidence type="ECO:0000313" key="3">
    <source>
        <dbReference type="EMBL" id="THJ66800.1"/>
    </source>
</evidence>
<proteinExistence type="predicted"/>
<dbReference type="Pfam" id="PF22879">
    <property type="entry name" value="AIPR_N"/>
    <property type="match status" value="1"/>
</dbReference>
<dbReference type="InterPro" id="IPR018891">
    <property type="entry name" value="AIPR_C"/>
</dbReference>
<organism evidence="3 4">
    <name type="scientific">Arthrobacter echini</name>
    <dbReference type="NCBI Taxonomy" id="1529066"/>
    <lineage>
        <taxon>Bacteria</taxon>
        <taxon>Bacillati</taxon>
        <taxon>Actinomycetota</taxon>
        <taxon>Actinomycetes</taxon>
        <taxon>Micrococcales</taxon>
        <taxon>Micrococcaceae</taxon>
        <taxon>Arthrobacter</taxon>
    </lineage>
</organism>
<dbReference type="AlphaFoldDB" id="A0A4S5E5S3"/>
<sequence length="694" mass="77213">MVEITDYRSNLLSTVGSIADAEGEFLATAFTQRCTEILTEAGEFDDVVTLDFEGVGARRRKLKVNGYDLENADNSVALIVTSFSGTSETGVLSSTDAKSTLKAVQNFLSEARDGSFFEGREESSAAFQLAYDLHHRAANVSRYRIYLLTDDRLSSRLRELPPESESGIPVDLHLWDIERFHQLQESQSGREPLLIDLRAWTGDGGLPALEVEATNEVKTYLASVPGNLLASLYGRYGSRLLESNVRSYLTNRGKVNKGIRETVFATPERFMAFNNGITATATSVQTKDGSSSLIAIEDLQIVNGGQTTASLFFVDKESKDKSSLDRVHVPMKLVVVAPELASDLVPSISRFANSQNAVSAADFFSNSPFHVRIEEFSRRVLAPAVAGATYDTKWYYERTRGQYENERNKLPAASAARFDNQYPKHQKFDKPALAKYVMSWEQRPHTVSGGAQKNFIAFADMVAKRWEKDESAFNETYFKEAVAKAILFNSIRAHVVKTSWYQEERAYLANIVAYTVAKLAHLVETQGRGRLLNLDQIWRRQAVSESLLDVALDVASAVQKILTNEQRPVRNVTEWAKKVECWNIVAAYQIALPLEFLASLVDPSAVAETRRNARQTQKIDNGINQQMRLLEVPAAHWIELRDFALSNRVGSPTDIGILDLMTGRRPGLPSERQAARLLALVGAANAKGFKTFSP</sequence>
<accession>A0A4S5E5S3</accession>
<evidence type="ECO:0000259" key="2">
    <source>
        <dbReference type="Pfam" id="PF22879"/>
    </source>
</evidence>
<evidence type="ECO:0000313" key="4">
    <source>
        <dbReference type="Proteomes" id="UP000305233"/>
    </source>
</evidence>
<dbReference type="OrthoDB" id="9806213at2"/>
<evidence type="ECO:0000259" key="1">
    <source>
        <dbReference type="Pfam" id="PF10592"/>
    </source>
</evidence>
<name>A0A4S5E5S3_9MICC</name>
<dbReference type="EMBL" id="SSWH01000005">
    <property type="protein sequence ID" value="THJ66800.1"/>
    <property type="molecule type" value="Genomic_DNA"/>
</dbReference>
<feature type="domain" description="Abortive phage infection protein C-terminal" evidence="1">
    <location>
        <begin position="241"/>
        <end position="565"/>
    </location>
</feature>
<dbReference type="InterPro" id="IPR055101">
    <property type="entry name" value="AIPR_N"/>
</dbReference>
<dbReference type="Proteomes" id="UP000305233">
    <property type="component" value="Unassembled WGS sequence"/>
</dbReference>
<protein>
    <submittedName>
        <fullName evidence="3">AIPR protein</fullName>
    </submittedName>
</protein>
<dbReference type="Pfam" id="PF10592">
    <property type="entry name" value="AIPR"/>
    <property type="match status" value="1"/>
</dbReference>
<reference evidence="3 4" key="1">
    <citation type="submission" date="2019-04" db="EMBL/GenBank/DDBJ databases">
        <authorList>
            <person name="Liu Q."/>
            <person name="Xin Y.-H."/>
        </authorList>
    </citation>
    <scope>NUCLEOTIDE SEQUENCE [LARGE SCALE GENOMIC DNA]</scope>
    <source>
        <strain evidence="3 4">AM23</strain>
    </source>
</reference>
<feature type="domain" description="Abortive infection phage resistance protein N-terminal" evidence="2">
    <location>
        <begin position="30"/>
        <end position="182"/>
    </location>
</feature>
<keyword evidence="4" id="KW-1185">Reference proteome</keyword>